<dbReference type="EMBL" id="SNYW01000006">
    <property type="protein sequence ID" value="TDQ84293.1"/>
    <property type="molecule type" value="Genomic_DNA"/>
</dbReference>
<evidence type="ECO:0000313" key="1">
    <source>
        <dbReference type="EMBL" id="TDQ84293.1"/>
    </source>
</evidence>
<accession>A0A4R6WXX8</accession>
<organism evidence="1 2">
    <name type="scientific">Dongia mobilis</name>
    <dbReference type="NCBI Taxonomy" id="578943"/>
    <lineage>
        <taxon>Bacteria</taxon>
        <taxon>Pseudomonadati</taxon>
        <taxon>Pseudomonadota</taxon>
        <taxon>Alphaproteobacteria</taxon>
        <taxon>Rhodospirillales</taxon>
        <taxon>Dongiaceae</taxon>
        <taxon>Dongia</taxon>
    </lineage>
</organism>
<comment type="caution">
    <text evidence="1">The sequence shown here is derived from an EMBL/GenBank/DDBJ whole genome shotgun (WGS) entry which is preliminary data.</text>
</comment>
<dbReference type="InterPro" id="IPR009922">
    <property type="entry name" value="DUF1457"/>
</dbReference>
<keyword evidence="2" id="KW-1185">Reference proteome</keyword>
<evidence type="ECO:0000313" key="2">
    <source>
        <dbReference type="Proteomes" id="UP000295783"/>
    </source>
</evidence>
<reference evidence="1 2" key="1">
    <citation type="submission" date="2019-03" db="EMBL/GenBank/DDBJ databases">
        <title>Genomic Encyclopedia of Type Strains, Phase III (KMG-III): the genomes of soil and plant-associated and newly described type strains.</title>
        <authorList>
            <person name="Whitman W."/>
        </authorList>
    </citation>
    <scope>NUCLEOTIDE SEQUENCE [LARGE SCALE GENOMIC DNA]</scope>
    <source>
        <strain evidence="1 2">CGMCC 1.7660</strain>
    </source>
</reference>
<dbReference type="Pfam" id="PF07310">
    <property type="entry name" value="PAS_5"/>
    <property type="match status" value="1"/>
</dbReference>
<gene>
    <name evidence="1" type="ORF">A8950_0843</name>
</gene>
<name>A0A4R6WXX8_9PROT</name>
<proteinExistence type="predicted"/>
<dbReference type="AlphaFoldDB" id="A0A4R6WXX8"/>
<sequence>MMDRSGSERVRTERIEAGEGGMRPNVARLFDFWLRIGGGTTPERAAVDPVDLKDILPNLMLVEFTPAPFRVRYRLTGTFVDQQTGLNLTGRYLDEFCHGDGRDSVQQLIDGYRLCAETGRPYHGVYEWPTVHGYPRQIGFGLFPLLVGGRVTQALSIEDYSDITPDIHLTNWVAPVR</sequence>
<dbReference type="Proteomes" id="UP000295783">
    <property type="component" value="Unassembled WGS sequence"/>
</dbReference>
<protein>
    <submittedName>
        <fullName evidence="1">PAS domain-containing protein</fullName>
    </submittedName>
</protein>